<dbReference type="PROSITE" id="PS50082">
    <property type="entry name" value="WD_REPEATS_2"/>
    <property type="match status" value="3"/>
</dbReference>
<comment type="caution">
    <text evidence="10">The sequence shown here is derived from an EMBL/GenBank/DDBJ whole genome shotgun (WGS) entry which is preliminary data.</text>
</comment>
<keyword evidence="3 8" id="KW-0853">WD repeat</keyword>
<comment type="similarity">
    <text evidence="6">Belongs to the WD repeat WDR6 family.</text>
</comment>
<keyword evidence="11" id="KW-1185">Reference proteome</keyword>
<dbReference type="Pfam" id="PF23760">
    <property type="entry name" value="Beta-prop_DCAF12"/>
    <property type="match status" value="1"/>
</dbReference>
<dbReference type="InterPro" id="IPR011047">
    <property type="entry name" value="Quinoprotein_ADH-like_sf"/>
</dbReference>
<proteinExistence type="inferred from homology"/>
<dbReference type="InterPro" id="IPR036322">
    <property type="entry name" value="WD40_repeat_dom_sf"/>
</dbReference>
<evidence type="ECO:0000256" key="8">
    <source>
        <dbReference type="PROSITE-ProRule" id="PRU00221"/>
    </source>
</evidence>
<evidence type="ECO:0000256" key="5">
    <source>
        <dbReference type="ARBA" id="ARBA00022737"/>
    </source>
</evidence>
<dbReference type="GO" id="GO:0030488">
    <property type="term" value="P:tRNA methylation"/>
    <property type="evidence" value="ECO:0007669"/>
    <property type="project" value="TreeGrafter"/>
</dbReference>
<dbReference type="PROSITE" id="PS50294">
    <property type="entry name" value="WD_REPEATS_REGION"/>
    <property type="match status" value="1"/>
</dbReference>
<feature type="repeat" description="WD" evidence="8">
    <location>
        <begin position="386"/>
        <end position="427"/>
    </location>
</feature>
<feature type="repeat" description="WD" evidence="8">
    <location>
        <begin position="274"/>
        <end position="315"/>
    </location>
</feature>
<dbReference type="SMART" id="SM00320">
    <property type="entry name" value="WD40"/>
    <property type="match status" value="12"/>
</dbReference>
<protein>
    <recommendedName>
        <fullName evidence="7">tRNA (34-2'-O)-methyltransferase regulator WDR6</fullName>
    </recommendedName>
</protein>
<accession>A0AAE1P632</accession>
<feature type="repeat" description="WD" evidence="8">
    <location>
        <begin position="1199"/>
        <end position="1232"/>
    </location>
</feature>
<sequence length="1311" mass="145349">MISIIKHQLLSTHITALKVKEDFIFIGEGQHIHIHHLRTGERVTSVGVFRGAAVHGIRLLPPSPPDPDAVTHTHPAAVWVLVVFGQKSLAVLTFCPVERKCHVVLKEVCVVDWIVDVAWEKNGSHLIIALAHNSLLQYKLPNAAQIALKTRLGSTCTIKSESQDRSRESGQTDPKCMENTDCCLGGYSPGSQGINQNIVQNSECAEKRVPYSECIVQEAECAEKSVLYSGCIVMTSGTWESAVLLAGTIEQEVLVWGPCGEVDNNNRILPYHRLRGHQGSIFSVSFCPDHRVIATTSDDRSVRVWQVTQAKEDAESDSIKAELAPLDSKQRSHYWRDSYITEKFKSYGHSARIWKSIILPKCLVSVGEDSNVCVWNFDGMLTSSWKAHDGASIWSVAATESPDLIVTGAGDGSVRAWSLGSKDPIVALPLADLPNCSTQHSSDSTQTSDTFEVHDNLHNYRDEFEDETPVLFDNKDEANVKLPGKKKDKTPKQDFPRCTSLMGASQSIVVMDSGKLYSWHHQSSSSWQLQYKDDRLRNYSVLQVSHNYQTAALATLYGDIIVLSLEQERLKVLMDVKVSEGKIFSVLWLSGDMMLVCGGGGVMTVWQLQTEACKMTARQSHILPASKQRWASAACLYPAHQKNTSNTTNTNTNNTTSNTTTIDYLVCGDRTGSLHLYHSQTREAIHSLRGLHGRNGVTCVMVVHGWLVLSSGRDGCVRRLTVQGDRLQVITVTRVSGGVSWVARLIFTHGLTLAVCFHDVKMKVWSVDEERDLVEVECGGGHRSWDASILEGCDELVFLYLKDARAFLFTTALKDKLLPVIKSPVNSQETLCLHVLHCNSEEVVFATGGEDTTLRLHSITGSENRQSLGVIRSHISNIRTLCVIDGSGRINDCEKTEHDDSSVWVVSAGGRAQVKIWKATIASGFSHQSTGFTKVNEQHYSHSSYPGTTNTEQKDNPGKITNVFNPCSEEDLNTKQHNNDNAALKFNPDNIICREVTSHMLRTGSHKTWKSQELTFDPETRYMDATAFWITESIAFVLLASSDGVLRIFQFCALSEAVKLVCSEECNRCILRVTRLQVDGRNILVSATTGGNLVFWDAQNIVDWMKQEQDDDEETHSSAPRLHQLASVCVHQSGVNSLAFSELTECITTTTALPGTKQRHHNTIMATGGDDNKLGVWQVMVDTSEEETPTVTVVSLCDAYGHASQITGLHWLSDTFLLSTSVDQRLLLWKLDKVYEERQDEQSTFQMALKCKSGHFTGVPDVKGLAVVDCGESRQSVVIEDQQKHINIKKKVLVYGMGLQVFYVTISNSIV</sequence>
<name>A0AAE1P632_9EUCA</name>
<evidence type="ECO:0000256" key="6">
    <source>
        <dbReference type="ARBA" id="ARBA00038255"/>
    </source>
</evidence>
<dbReference type="InterPro" id="IPR001680">
    <property type="entry name" value="WD40_rpt"/>
</dbReference>
<dbReference type="Gene3D" id="2.130.10.10">
    <property type="entry name" value="YVTN repeat-like/Quinoprotein amine dehydrogenase"/>
    <property type="match status" value="3"/>
</dbReference>
<evidence type="ECO:0000256" key="1">
    <source>
        <dbReference type="ARBA" id="ARBA00004496"/>
    </source>
</evidence>
<reference evidence="10" key="1">
    <citation type="submission" date="2023-11" db="EMBL/GenBank/DDBJ databases">
        <title>Genome assemblies of two species of porcelain crab, Petrolisthes cinctipes and Petrolisthes manimaculis (Anomura: Porcellanidae).</title>
        <authorList>
            <person name="Angst P."/>
        </authorList>
    </citation>
    <scope>NUCLEOTIDE SEQUENCE</scope>
    <source>
        <strain evidence="10">PB745_02</strain>
        <tissue evidence="10">Gill</tissue>
    </source>
</reference>
<dbReference type="Pfam" id="PF00400">
    <property type="entry name" value="WD40"/>
    <property type="match status" value="2"/>
</dbReference>
<evidence type="ECO:0000256" key="3">
    <source>
        <dbReference type="ARBA" id="ARBA00022574"/>
    </source>
</evidence>
<evidence type="ECO:0000256" key="7">
    <source>
        <dbReference type="ARBA" id="ARBA00040154"/>
    </source>
</evidence>
<comment type="subcellular location">
    <subcellularLocation>
        <location evidence="1">Cytoplasm</location>
    </subcellularLocation>
</comment>
<evidence type="ECO:0000259" key="9">
    <source>
        <dbReference type="Pfam" id="PF23760"/>
    </source>
</evidence>
<dbReference type="SUPFAM" id="SSF50978">
    <property type="entry name" value="WD40 repeat-like"/>
    <property type="match status" value="3"/>
</dbReference>
<dbReference type="GO" id="GO:0005737">
    <property type="term" value="C:cytoplasm"/>
    <property type="evidence" value="ECO:0007669"/>
    <property type="project" value="UniProtKB-SubCell"/>
</dbReference>
<keyword evidence="2" id="KW-0963">Cytoplasm</keyword>
<dbReference type="PANTHER" id="PTHR14344">
    <property type="entry name" value="WD REPEAT PROTEIN"/>
    <property type="match status" value="1"/>
</dbReference>
<dbReference type="SUPFAM" id="SSF50998">
    <property type="entry name" value="Quinoprotein alcohol dehydrogenase-like"/>
    <property type="match status" value="1"/>
</dbReference>
<dbReference type="InterPro" id="IPR051973">
    <property type="entry name" value="tRNA_Anticodon_Mtase-Reg"/>
</dbReference>
<evidence type="ECO:0000256" key="4">
    <source>
        <dbReference type="ARBA" id="ARBA00022694"/>
    </source>
</evidence>
<gene>
    <name evidence="10" type="ORF">Pmani_025175</name>
</gene>
<keyword evidence="5" id="KW-0677">Repeat</keyword>
<dbReference type="InterPro" id="IPR015943">
    <property type="entry name" value="WD40/YVTN_repeat-like_dom_sf"/>
</dbReference>
<dbReference type="InterPro" id="IPR056151">
    <property type="entry name" value="Beta-prop_DCAF12"/>
</dbReference>
<evidence type="ECO:0000313" key="10">
    <source>
        <dbReference type="EMBL" id="KAK4302754.1"/>
    </source>
</evidence>
<dbReference type="EMBL" id="JAWZYT010002673">
    <property type="protein sequence ID" value="KAK4302754.1"/>
    <property type="molecule type" value="Genomic_DNA"/>
</dbReference>
<evidence type="ECO:0000256" key="2">
    <source>
        <dbReference type="ARBA" id="ARBA00022490"/>
    </source>
</evidence>
<keyword evidence="4" id="KW-0819">tRNA processing</keyword>
<evidence type="ECO:0000313" key="11">
    <source>
        <dbReference type="Proteomes" id="UP001292094"/>
    </source>
</evidence>
<dbReference type="Proteomes" id="UP001292094">
    <property type="component" value="Unassembled WGS sequence"/>
</dbReference>
<feature type="domain" description="DDB1- and CUL4-associated factor 12 beta-propeller" evidence="9">
    <location>
        <begin position="1161"/>
        <end position="1235"/>
    </location>
</feature>
<dbReference type="PANTHER" id="PTHR14344:SF3">
    <property type="entry name" value="WD REPEAT-CONTAINING PROTEIN 6"/>
    <property type="match status" value="1"/>
</dbReference>
<organism evidence="10 11">
    <name type="scientific">Petrolisthes manimaculis</name>
    <dbReference type="NCBI Taxonomy" id="1843537"/>
    <lineage>
        <taxon>Eukaryota</taxon>
        <taxon>Metazoa</taxon>
        <taxon>Ecdysozoa</taxon>
        <taxon>Arthropoda</taxon>
        <taxon>Crustacea</taxon>
        <taxon>Multicrustacea</taxon>
        <taxon>Malacostraca</taxon>
        <taxon>Eumalacostraca</taxon>
        <taxon>Eucarida</taxon>
        <taxon>Decapoda</taxon>
        <taxon>Pleocyemata</taxon>
        <taxon>Anomura</taxon>
        <taxon>Galatheoidea</taxon>
        <taxon>Porcellanidae</taxon>
        <taxon>Petrolisthes</taxon>
    </lineage>
</organism>